<dbReference type="GO" id="GO:0005524">
    <property type="term" value="F:ATP binding"/>
    <property type="evidence" value="ECO:0007669"/>
    <property type="project" value="InterPro"/>
</dbReference>
<feature type="domain" description="L27" evidence="10">
    <location>
        <begin position="261"/>
        <end position="314"/>
    </location>
</feature>
<dbReference type="Pfam" id="PF02828">
    <property type="entry name" value="L27"/>
    <property type="match status" value="2"/>
</dbReference>
<keyword evidence="5" id="KW-0472">Membrane</keyword>
<dbReference type="Gene3D" id="1.10.510.10">
    <property type="entry name" value="Transferase(Phosphotransferase) domain 1"/>
    <property type="match status" value="1"/>
</dbReference>
<dbReference type="CDD" id="cd10831">
    <property type="entry name" value="PDZ_CASK-like"/>
    <property type="match status" value="1"/>
</dbReference>
<evidence type="ECO:0000313" key="12">
    <source>
        <dbReference type="Proteomes" id="UP000269221"/>
    </source>
</evidence>
<evidence type="ECO:0000259" key="7">
    <source>
        <dbReference type="PROSITE" id="PS50011"/>
    </source>
</evidence>
<keyword evidence="12" id="KW-1185">Reference proteome</keyword>
<keyword evidence="5" id="KW-1133">Transmembrane helix</keyword>
<evidence type="ECO:0000259" key="9">
    <source>
        <dbReference type="PROSITE" id="PS50106"/>
    </source>
</evidence>
<dbReference type="Pfam" id="PF00595">
    <property type="entry name" value="PDZ"/>
    <property type="match status" value="1"/>
</dbReference>
<gene>
    <name evidence="11" type="ORF">DUI87_15677</name>
</gene>
<accession>A0A3M0JZ57</accession>
<dbReference type="InterPro" id="IPR014775">
    <property type="entry name" value="L27_C"/>
</dbReference>
<dbReference type="SMART" id="SM00220">
    <property type="entry name" value="S_TKc"/>
    <property type="match status" value="1"/>
</dbReference>
<evidence type="ECO:0000259" key="8">
    <source>
        <dbReference type="PROSITE" id="PS50052"/>
    </source>
</evidence>
<dbReference type="InterPro" id="IPR000719">
    <property type="entry name" value="Prot_kinase_dom"/>
</dbReference>
<dbReference type="Pfam" id="PF07653">
    <property type="entry name" value="SH3_2"/>
    <property type="match status" value="1"/>
</dbReference>
<evidence type="ECO:0000259" key="6">
    <source>
        <dbReference type="PROSITE" id="PS50002"/>
    </source>
</evidence>
<dbReference type="EMBL" id="QRBI01000120">
    <property type="protein sequence ID" value="RMC06246.1"/>
    <property type="molecule type" value="Genomic_DNA"/>
</dbReference>
<dbReference type="Gene3D" id="6.10.140.620">
    <property type="match status" value="1"/>
</dbReference>
<dbReference type="STRING" id="333673.A0A3M0JZ57"/>
<dbReference type="Gene3D" id="1.10.287.650">
    <property type="entry name" value="L27 domain"/>
    <property type="match status" value="2"/>
</dbReference>
<dbReference type="AlphaFoldDB" id="A0A3M0JZ57"/>
<dbReference type="Gene3D" id="2.30.30.40">
    <property type="entry name" value="SH3 Domains"/>
    <property type="match status" value="1"/>
</dbReference>
<dbReference type="InterPro" id="IPR008145">
    <property type="entry name" value="GK/Ca_channel_bsu"/>
</dbReference>
<feature type="domain" description="PDZ" evidence="9">
    <location>
        <begin position="349"/>
        <end position="430"/>
    </location>
</feature>
<dbReference type="PROSITE" id="PS51022">
    <property type="entry name" value="L27"/>
    <property type="match status" value="2"/>
</dbReference>
<comment type="similarity">
    <text evidence="1">Belongs to the MAGUK family.</text>
</comment>
<dbReference type="SUPFAM" id="SSF50044">
    <property type="entry name" value="SH3-domain"/>
    <property type="match status" value="1"/>
</dbReference>
<dbReference type="PROSITE" id="PS50002">
    <property type="entry name" value="SH3"/>
    <property type="match status" value="1"/>
</dbReference>
<dbReference type="SUPFAM" id="SSF101288">
    <property type="entry name" value="L27 domain"/>
    <property type="match status" value="2"/>
</dbReference>
<evidence type="ECO:0008006" key="13">
    <source>
        <dbReference type="Google" id="ProtNLM"/>
    </source>
</evidence>
<dbReference type="InterPro" id="IPR036034">
    <property type="entry name" value="PDZ_sf"/>
</dbReference>
<dbReference type="FunFam" id="2.30.30.40:FF:000080">
    <property type="entry name" value="Peripheral plasma membrane protein CASK isoform X2"/>
    <property type="match status" value="1"/>
</dbReference>
<feature type="domain" description="SH3" evidence="6">
    <location>
        <begin position="459"/>
        <end position="529"/>
    </location>
</feature>
<dbReference type="PROSITE" id="PS50011">
    <property type="entry name" value="PROTEIN_KINASE_DOM"/>
    <property type="match status" value="1"/>
</dbReference>
<feature type="transmembrane region" description="Helical" evidence="5">
    <location>
        <begin position="61"/>
        <end position="80"/>
    </location>
</feature>
<feature type="region of interest" description="Disordered" evidence="4">
    <location>
        <begin position="433"/>
        <end position="457"/>
    </location>
</feature>
<evidence type="ECO:0000313" key="11">
    <source>
        <dbReference type="EMBL" id="RMC06246.1"/>
    </source>
</evidence>
<dbReference type="InterPro" id="IPR011009">
    <property type="entry name" value="Kinase-like_dom_sf"/>
</dbReference>
<dbReference type="SMART" id="SM00228">
    <property type="entry name" value="PDZ"/>
    <property type="match status" value="1"/>
</dbReference>
<dbReference type="InterPro" id="IPR035473">
    <property type="entry name" value="CASK_SH3"/>
</dbReference>
<evidence type="ECO:0000256" key="2">
    <source>
        <dbReference type="ARBA" id="ARBA00022443"/>
    </source>
</evidence>
<dbReference type="InterPro" id="IPR001478">
    <property type="entry name" value="PDZ"/>
</dbReference>
<dbReference type="Gene3D" id="3.40.50.300">
    <property type="entry name" value="P-loop containing nucleotide triphosphate hydrolases"/>
    <property type="match status" value="1"/>
</dbReference>
<dbReference type="FunFam" id="3.40.50.300:FF:000146">
    <property type="entry name" value="MAGUK p55 subfamily member 6 isoform X1"/>
    <property type="match status" value="1"/>
</dbReference>
<proteinExistence type="inferred from homology"/>
<dbReference type="SUPFAM" id="SSF56112">
    <property type="entry name" value="Protein kinase-like (PK-like)"/>
    <property type="match status" value="1"/>
</dbReference>
<dbReference type="Proteomes" id="UP000269221">
    <property type="component" value="Unassembled WGS sequence"/>
</dbReference>
<dbReference type="SUPFAM" id="SSF50156">
    <property type="entry name" value="PDZ domain-like"/>
    <property type="match status" value="1"/>
</dbReference>
<dbReference type="SUPFAM" id="SSF52540">
    <property type="entry name" value="P-loop containing nucleoside triphosphate hydrolases"/>
    <property type="match status" value="1"/>
</dbReference>
<dbReference type="FunFam" id="2.30.42.10:FF:000016">
    <property type="entry name" value="peripheral plasma membrane protein CASK isoform X2"/>
    <property type="match status" value="1"/>
</dbReference>
<keyword evidence="2 3" id="KW-0728">SH3 domain</keyword>
<dbReference type="Pfam" id="PF00069">
    <property type="entry name" value="Pkinase"/>
    <property type="match status" value="1"/>
</dbReference>
<dbReference type="PROSITE" id="PS50052">
    <property type="entry name" value="GUANYLATE_KINASE_2"/>
    <property type="match status" value="1"/>
</dbReference>
<dbReference type="InterPro" id="IPR027417">
    <property type="entry name" value="P-loop_NTPase"/>
</dbReference>
<dbReference type="InterPro" id="IPR004172">
    <property type="entry name" value="L27_dom"/>
</dbReference>
<reference evidence="11 12" key="1">
    <citation type="submission" date="2018-07" db="EMBL/GenBank/DDBJ databases">
        <title>A high quality draft genome assembly of the barn swallow (H. rustica rustica).</title>
        <authorList>
            <person name="Formenti G."/>
            <person name="Chiara M."/>
            <person name="Poveda L."/>
            <person name="Francoijs K.-J."/>
            <person name="Bonisoli-Alquati A."/>
            <person name="Canova L."/>
            <person name="Gianfranceschi L."/>
            <person name="Horner D.S."/>
            <person name="Saino N."/>
        </authorList>
    </citation>
    <scope>NUCLEOTIDE SEQUENCE [LARGE SCALE GENOMIC DNA]</scope>
    <source>
        <strain evidence="11">Chelidonia</strain>
        <tissue evidence="11">Blood</tissue>
    </source>
</reference>
<dbReference type="FunFam" id="3.30.63.10:FF:000004">
    <property type="entry name" value="peripheral plasma membrane protein CASK isoform X2"/>
    <property type="match status" value="1"/>
</dbReference>
<keyword evidence="5" id="KW-0812">Transmembrane</keyword>
<dbReference type="PANTHER" id="PTHR23122">
    <property type="entry name" value="MEMBRANE-ASSOCIATED GUANYLATE KINASE MAGUK"/>
    <property type="match status" value="1"/>
</dbReference>
<dbReference type="CDD" id="cd12081">
    <property type="entry name" value="SH3_CASK"/>
    <property type="match status" value="1"/>
</dbReference>
<dbReference type="CDD" id="cd00071">
    <property type="entry name" value="GMPK"/>
    <property type="match status" value="1"/>
</dbReference>
<dbReference type="SMART" id="SM00072">
    <property type="entry name" value="GuKc"/>
    <property type="match status" value="1"/>
</dbReference>
<evidence type="ECO:0000256" key="4">
    <source>
        <dbReference type="SAM" id="MobiDB-lite"/>
    </source>
</evidence>
<dbReference type="GO" id="GO:0004672">
    <property type="term" value="F:protein kinase activity"/>
    <property type="evidence" value="ECO:0007669"/>
    <property type="project" value="InterPro"/>
</dbReference>
<dbReference type="Pfam" id="PF00625">
    <property type="entry name" value="Guanylate_kin"/>
    <property type="match status" value="1"/>
</dbReference>
<dbReference type="InterPro" id="IPR036028">
    <property type="entry name" value="SH3-like_dom_sf"/>
</dbReference>
<evidence type="ECO:0000256" key="1">
    <source>
        <dbReference type="ARBA" id="ARBA00007014"/>
    </source>
</evidence>
<dbReference type="InterPro" id="IPR020590">
    <property type="entry name" value="Guanylate_kinase_CS"/>
</dbReference>
<feature type="domain" description="L27" evidence="10">
    <location>
        <begin position="202"/>
        <end position="257"/>
    </location>
</feature>
<dbReference type="Gene3D" id="3.30.63.10">
    <property type="entry name" value="Guanylate Kinase phosphate binding domain"/>
    <property type="match status" value="1"/>
</dbReference>
<dbReference type="PROSITE" id="PS50106">
    <property type="entry name" value="PDZ"/>
    <property type="match status" value="1"/>
</dbReference>
<dbReference type="Gene3D" id="2.30.42.10">
    <property type="match status" value="1"/>
</dbReference>
<feature type="domain" description="Protein kinase" evidence="7">
    <location>
        <begin position="1"/>
        <end position="135"/>
    </location>
</feature>
<dbReference type="InterPro" id="IPR050716">
    <property type="entry name" value="MAGUK"/>
</dbReference>
<dbReference type="InterPro" id="IPR036892">
    <property type="entry name" value="L27_dom_sf"/>
</dbReference>
<organism evidence="11 12">
    <name type="scientific">Hirundo rustica rustica</name>
    <dbReference type="NCBI Taxonomy" id="333673"/>
    <lineage>
        <taxon>Eukaryota</taxon>
        <taxon>Metazoa</taxon>
        <taxon>Chordata</taxon>
        <taxon>Craniata</taxon>
        <taxon>Vertebrata</taxon>
        <taxon>Euteleostomi</taxon>
        <taxon>Archelosauria</taxon>
        <taxon>Archosauria</taxon>
        <taxon>Dinosauria</taxon>
        <taxon>Saurischia</taxon>
        <taxon>Theropoda</taxon>
        <taxon>Coelurosauria</taxon>
        <taxon>Aves</taxon>
        <taxon>Neognathae</taxon>
        <taxon>Neoaves</taxon>
        <taxon>Telluraves</taxon>
        <taxon>Australaves</taxon>
        <taxon>Passeriformes</taxon>
        <taxon>Sylvioidea</taxon>
        <taxon>Hirundinidae</taxon>
        <taxon>Hirundo</taxon>
    </lineage>
</organism>
<evidence type="ECO:0000256" key="3">
    <source>
        <dbReference type="PROSITE-ProRule" id="PRU00192"/>
    </source>
</evidence>
<dbReference type="InterPro" id="IPR001452">
    <property type="entry name" value="SH3_domain"/>
</dbReference>
<comment type="caution">
    <text evidence="11">The sequence shown here is derived from an EMBL/GenBank/DDBJ whole genome shotgun (WGS) entry which is preliminary data.</text>
</comment>
<dbReference type="PROSITE" id="PS00856">
    <property type="entry name" value="GUANYLATE_KINASE_1"/>
    <property type="match status" value="1"/>
</dbReference>
<evidence type="ECO:0000256" key="5">
    <source>
        <dbReference type="SAM" id="Phobius"/>
    </source>
</evidence>
<dbReference type="SMART" id="SM00326">
    <property type="entry name" value="SH3"/>
    <property type="match status" value="1"/>
</dbReference>
<evidence type="ECO:0000259" key="10">
    <source>
        <dbReference type="PROSITE" id="PS51022"/>
    </source>
</evidence>
<dbReference type="InterPro" id="IPR008144">
    <property type="entry name" value="Guanylate_kin-like_dom"/>
</dbReference>
<protein>
    <recommendedName>
        <fullName evidence="13">Peripheral plasma membrane protein CASK</fullName>
    </recommendedName>
</protein>
<sequence>MKPHCVLLASKENSAPVKLGGFGVAIQLGESGLVAGGRVGTPHFMAPEVVKREPYGKPVDVWGCGVILFILLSGCLPFYGTKERLFEGIIKGKYKMNPRQWSHISESAKDLVRRMLMLDPAERITVYEALNHPWLKERDRYAYKIHLPETVEQLRKFNARRKLKGAVLAAVSSHKFNSFYGDPLKSCQTSLKTPPPQLLSLCSGAVSQVLDSLEEIHALTDCSEKDLDFLHSVFQDQHLHTLLDLYDKINTKSSPQIRNPPSDAVQRAKEVLEEISCYPENNDAKELKRILTQPHFMALLQTHDVVAHEVYSDEALRVTPPPTSPYLNGDSPESANGDMDMENVTRVRLVQFQKNTDEPMGITLKMNELNHCIVARIMHGGMIHRQGTLHVGDEIREINGISVANQTVEQLQKMLREMRGSITFKIVPSYRMQSSSCERDSPSTSRQSPANGHSSTNNSVSIYVRAQFEYDPAKDDLIPCKEAGIRFRVGDIIQIISKDDHNWWQGKLENSKNGTAGLIPSPELQEWRVACIAMEKTKQEQQASCTWFGKKKKQYKDKYLAKHNAGAHGVGRRHIKNTLITKHPDRFAYPIPHTTRPPKKDEENGKNYYFVSHDQMMQDISNNEYLEYGSHEDAMYGTKLETIRKIHEQGLIAILDVEPQALKVLRTAEFAPFVVFIAAPTITPGINEDESLQRLQKESEILQRTYAHYFDLTIINNEIDETIRHLEEAIELVCTASQWVPVSWVY</sequence>
<name>A0A3M0JZ57_HIRRU</name>
<dbReference type="OrthoDB" id="65789at2759"/>
<dbReference type="SMART" id="SM00569">
    <property type="entry name" value="L27"/>
    <property type="match status" value="2"/>
</dbReference>
<feature type="domain" description="Guanylate kinase-like" evidence="8">
    <location>
        <begin position="566"/>
        <end position="731"/>
    </location>
</feature>